<proteinExistence type="predicted"/>
<protein>
    <submittedName>
        <fullName evidence="2">Uncharacterized protein</fullName>
    </submittedName>
</protein>
<sequence length="392" mass="46401">MYLTPKGYWVYCHKMNNKNNYHSGLCYGYEHLKLLCFSKDLEYWAATEQDLEYSHHKLEECFHDFELSTTRLPSAKLVKRYKEMKALYQKICASQSGEEEWFKLLLETNDDAFIKDNVEICLGNYLLNVELWKLYMDYLKQSCQYKSLLEVYSKYCRFFLNDDEMKKEYQNAMLEHGPVYLPWKNLFEFEKGCDMEEVETTNSDLLSPFNCYQNAPLIDFLPKFYRCEAKFIRLPSGIHLSFDELKCLIGHGGVIKLEIYDCILKDEKNECVALEKIMAYLPNIKHLSLNNVKMTTETPHALTSMKFNSKFDVIIIDLISGKPFDAKEFLKFLNVNKTDEPYESIHCKFTFYKEFDADFVQMFEKLMEDCRTLDWTSDVSVDGWLGDNEEED</sequence>
<reference evidence="2" key="1">
    <citation type="submission" date="2022-11" db="UniProtKB">
        <authorList>
            <consortium name="WormBaseParasite"/>
        </authorList>
    </citation>
    <scope>IDENTIFICATION</scope>
</reference>
<dbReference type="WBParaSite" id="PS1159_v2.g20310.t1">
    <property type="protein sequence ID" value="PS1159_v2.g20310.t1"/>
    <property type="gene ID" value="PS1159_v2.g20310"/>
</dbReference>
<accession>A0AC35FS94</accession>
<evidence type="ECO:0000313" key="1">
    <source>
        <dbReference type="Proteomes" id="UP000887580"/>
    </source>
</evidence>
<dbReference type="Proteomes" id="UP000887580">
    <property type="component" value="Unplaced"/>
</dbReference>
<name>A0AC35FS94_9BILA</name>
<organism evidence="1 2">
    <name type="scientific">Panagrolaimus sp. PS1159</name>
    <dbReference type="NCBI Taxonomy" id="55785"/>
    <lineage>
        <taxon>Eukaryota</taxon>
        <taxon>Metazoa</taxon>
        <taxon>Ecdysozoa</taxon>
        <taxon>Nematoda</taxon>
        <taxon>Chromadorea</taxon>
        <taxon>Rhabditida</taxon>
        <taxon>Tylenchina</taxon>
        <taxon>Panagrolaimomorpha</taxon>
        <taxon>Panagrolaimoidea</taxon>
        <taxon>Panagrolaimidae</taxon>
        <taxon>Panagrolaimus</taxon>
    </lineage>
</organism>
<evidence type="ECO:0000313" key="2">
    <source>
        <dbReference type="WBParaSite" id="PS1159_v2.g20310.t1"/>
    </source>
</evidence>